<dbReference type="Proteomes" id="UP000628448">
    <property type="component" value="Unassembled WGS sequence"/>
</dbReference>
<organism evidence="1 2">
    <name type="scientific">Panacibacter microcysteis</name>
    <dbReference type="NCBI Taxonomy" id="2793269"/>
    <lineage>
        <taxon>Bacteria</taxon>
        <taxon>Pseudomonadati</taxon>
        <taxon>Bacteroidota</taxon>
        <taxon>Chitinophagia</taxon>
        <taxon>Chitinophagales</taxon>
        <taxon>Chitinophagaceae</taxon>
        <taxon>Panacibacter</taxon>
    </lineage>
</organism>
<accession>A0A931GWA5</accession>
<sequence length="45" mass="5249">MKKDIAGRELLNIYKRAQKLEPQQLFAVKDFVSAYLLKADLQKIL</sequence>
<dbReference type="RefSeq" id="WP_196990100.1">
    <property type="nucleotide sequence ID" value="NZ_JADWYR010000001.1"/>
</dbReference>
<keyword evidence="2" id="KW-1185">Reference proteome</keyword>
<evidence type="ECO:0000313" key="2">
    <source>
        <dbReference type="Proteomes" id="UP000628448"/>
    </source>
</evidence>
<protein>
    <submittedName>
        <fullName evidence="1">Uncharacterized protein</fullName>
    </submittedName>
</protein>
<dbReference type="AlphaFoldDB" id="A0A931GWA5"/>
<comment type="caution">
    <text evidence="1">The sequence shown here is derived from an EMBL/GenBank/DDBJ whole genome shotgun (WGS) entry which is preliminary data.</text>
</comment>
<name>A0A931GWA5_9BACT</name>
<dbReference type="EMBL" id="JADWYR010000001">
    <property type="protein sequence ID" value="MBG9376078.1"/>
    <property type="molecule type" value="Genomic_DNA"/>
</dbReference>
<evidence type="ECO:0000313" key="1">
    <source>
        <dbReference type="EMBL" id="MBG9376078.1"/>
    </source>
</evidence>
<gene>
    <name evidence="1" type="ORF">I5907_07520</name>
</gene>
<proteinExistence type="predicted"/>
<reference evidence="1" key="1">
    <citation type="submission" date="2020-11" db="EMBL/GenBank/DDBJ databases">
        <title>Bacterial whole genome sequence for Panacibacter sp. DH6.</title>
        <authorList>
            <person name="Le V."/>
            <person name="Ko S."/>
            <person name="Ahn C.-Y."/>
            <person name="Oh H.-M."/>
        </authorList>
    </citation>
    <scope>NUCLEOTIDE SEQUENCE</scope>
    <source>
        <strain evidence="1">DH6</strain>
    </source>
</reference>